<dbReference type="Pfam" id="PF07332">
    <property type="entry name" value="Phage_holin_3_6"/>
    <property type="match status" value="1"/>
</dbReference>
<keyword evidence="1" id="KW-0812">Transmembrane</keyword>
<sequence length="142" mass="14403">MSNQTDTSTRRAAPTGDEPVGALVHRLSEQLPELVRSELRLAQAELTEKGKRAGLGVGLFSVAGLLAFLALGTTVAGAVLALDLVLPAWSAALLVAAVLLVAAGIAALVGKKEVTEATPPVPEHAIAGVRQDVATVKGGHTS</sequence>
<evidence type="ECO:0000256" key="1">
    <source>
        <dbReference type="SAM" id="Phobius"/>
    </source>
</evidence>
<dbReference type="RefSeq" id="WP_378591508.1">
    <property type="nucleotide sequence ID" value="NZ_JBHSKD010000018.1"/>
</dbReference>
<reference evidence="3" key="1">
    <citation type="journal article" date="2019" name="Int. J. Syst. Evol. Microbiol.">
        <title>The Global Catalogue of Microorganisms (GCM) 10K type strain sequencing project: providing services to taxonomists for standard genome sequencing and annotation.</title>
        <authorList>
            <consortium name="The Broad Institute Genomics Platform"/>
            <consortium name="The Broad Institute Genome Sequencing Center for Infectious Disease"/>
            <person name="Wu L."/>
            <person name="Ma J."/>
        </authorList>
    </citation>
    <scope>NUCLEOTIDE SEQUENCE [LARGE SCALE GENOMIC DNA]</scope>
    <source>
        <strain evidence="3">DFY41</strain>
    </source>
</reference>
<evidence type="ECO:0000313" key="3">
    <source>
        <dbReference type="Proteomes" id="UP001596087"/>
    </source>
</evidence>
<keyword evidence="1" id="KW-0472">Membrane</keyword>
<dbReference type="InterPro" id="IPR009937">
    <property type="entry name" value="Phage_holin_3_6"/>
</dbReference>
<protein>
    <submittedName>
        <fullName evidence="2">Phage holin family protein</fullName>
    </submittedName>
</protein>
<evidence type="ECO:0000313" key="2">
    <source>
        <dbReference type="EMBL" id="MFC5178017.1"/>
    </source>
</evidence>
<feature type="transmembrane region" description="Helical" evidence="1">
    <location>
        <begin position="88"/>
        <end position="109"/>
    </location>
</feature>
<proteinExistence type="predicted"/>
<dbReference type="EMBL" id="JBHSKD010000018">
    <property type="protein sequence ID" value="MFC5178017.1"/>
    <property type="molecule type" value="Genomic_DNA"/>
</dbReference>
<organism evidence="2 3">
    <name type="scientific">Nocardioides taihuensis</name>
    <dbReference type="NCBI Taxonomy" id="1835606"/>
    <lineage>
        <taxon>Bacteria</taxon>
        <taxon>Bacillati</taxon>
        <taxon>Actinomycetota</taxon>
        <taxon>Actinomycetes</taxon>
        <taxon>Propionibacteriales</taxon>
        <taxon>Nocardioidaceae</taxon>
        <taxon>Nocardioides</taxon>
    </lineage>
</organism>
<gene>
    <name evidence="2" type="ORF">ACFPGP_15145</name>
</gene>
<comment type="caution">
    <text evidence="2">The sequence shown here is derived from an EMBL/GenBank/DDBJ whole genome shotgun (WGS) entry which is preliminary data.</text>
</comment>
<feature type="transmembrane region" description="Helical" evidence="1">
    <location>
        <begin position="57"/>
        <end position="82"/>
    </location>
</feature>
<dbReference type="Proteomes" id="UP001596087">
    <property type="component" value="Unassembled WGS sequence"/>
</dbReference>
<accession>A0ABW0BLP8</accession>
<keyword evidence="1" id="KW-1133">Transmembrane helix</keyword>
<keyword evidence="3" id="KW-1185">Reference proteome</keyword>
<name>A0ABW0BLP8_9ACTN</name>